<reference evidence="2" key="1">
    <citation type="submission" date="2014-09" db="EMBL/GenBank/DDBJ databases">
        <title>Vibrio variabilis JCM 19239. (C206) whole genome shotgun sequence.</title>
        <authorList>
            <person name="Sawabe T."/>
            <person name="Meirelles P."/>
            <person name="Nakanishi M."/>
            <person name="Sayaka M."/>
            <person name="Hattori M."/>
            <person name="Ohkuma M."/>
        </authorList>
    </citation>
    <scope>NUCLEOTIDE SEQUENCE [LARGE SCALE GENOMIC DNA]</scope>
    <source>
        <strain evidence="2">JCM 19239</strain>
    </source>
</reference>
<protein>
    <submittedName>
        <fullName evidence="1">Uncharacterized protein</fullName>
    </submittedName>
</protein>
<sequence length="40" mass="4531">MLRLVVGLALSPEFVGATDWCESFFKQTLAMKPMIRISFP</sequence>
<dbReference type="Proteomes" id="UP000029223">
    <property type="component" value="Unassembled WGS sequence"/>
</dbReference>
<organism evidence="1 2">
    <name type="scientific">Vibrio variabilis</name>
    <dbReference type="NCBI Taxonomy" id="990271"/>
    <lineage>
        <taxon>Bacteria</taxon>
        <taxon>Pseudomonadati</taxon>
        <taxon>Pseudomonadota</taxon>
        <taxon>Gammaproteobacteria</taxon>
        <taxon>Vibrionales</taxon>
        <taxon>Vibrionaceae</taxon>
        <taxon>Vibrio</taxon>
    </lineage>
</organism>
<evidence type="ECO:0000313" key="2">
    <source>
        <dbReference type="Proteomes" id="UP000029223"/>
    </source>
</evidence>
<keyword evidence="2" id="KW-1185">Reference proteome</keyword>
<accession>A0ABQ0JDY7</accession>
<gene>
    <name evidence="1" type="ORF">JCM19239_4320</name>
</gene>
<comment type="caution">
    <text evidence="1">The sequence shown here is derived from an EMBL/GenBank/DDBJ whole genome shotgun (WGS) entry which is preliminary data.</text>
</comment>
<evidence type="ECO:0000313" key="1">
    <source>
        <dbReference type="EMBL" id="GAL26977.1"/>
    </source>
</evidence>
<dbReference type="EMBL" id="BBMS01000024">
    <property type="protein sequence ID" value="GAL26977.1"/>
    <property type="molecule type" value="Genomic_DNA"/>
</dbReference>
<name>A0ABQ0JDY7_9VIBR</name>
<proteinExistence type="predicted"/>